<name>A7IWR5_PBCVN</name>
<reference evidence="1 2" key="1">
    <citation type="journal article" date="2007" name="Virology">
        <title>Sequence and annotation of the 369-kb NY-2A and the 345-kb AR158 viruses that infect Chlorella NC64A.</title>
        <authorList>
            <person name="Fitzgerald L.A."/>
            <person name="Graves M.V."/>
            <person name="Li X."/>
            <person name="Feldblyum T."/>
            <person name="Nierman W.C."/>
            <person name="Van Etten J.L."/>
        </authorList>
    </citation>
    <scope>NUCLEOTIDE SEQUENCE [LARGE SCALE GENOMIC DNA]</scope>
    <source>
        <strain evidence="1 2">NY-2A</strain>
    </source>
</reference>
<evidence type="ECO:0000313" key="2">
    <source>
        <dbReference type="Proteomes" id="UP000202419"/>
    </source>
</evidence>
<dbReference type="RefSeq" id="YP_001497586.1">
    <property type="nucleotide sequence ID" value="NC_009898.1"/>
</dbReference>
<sequence>MLFPIKGIFFTSVCFAEFFLRFLTQTTITTTTFPKIISFWRQRFELFNEDHLYICEIPFVTPLEPFYVECIDSVFLYGVSKFHTFTTWFTMLTNSLLNFLCRHTYILISGCSESPYVKIRVIAHRSFEFK</sequence>
<dbReference type="KEGG" id="vg:5659311"/>
<keyword evidence="2" id="KW-1185">Reference proteome</keyword>
<proteinExistence type="predicted"/>
<dbReference type="Proteomes" id="UP000202419">
    <property type="component" value="Segment"/>
</dbReference>
<protein>
    <submittedName>
        <fullName evidence="1">Uncharacterized protein b390L</fullName>
    </submittedName>
</protein>
<accession>A7IWR5</accession>
<dbReference type="GeneID" id="5659311"/>
<organismHost>
    <name type="scientific">Chlorella</name>
    <dbReference type="NCBI Taxonomy" id="3071"/>
</organismHost>
<organism evidence="1 2">
    <name type="scientific">Paramecium bursaria Chlorella virus NY2A</name>
    <name type="common">PBCV-NY2A</name>
    <dbReference type="NCBI Taxonomy" id="46021"/>
    <lineage>
        <taxon>Viruses</taxon>
        <taxon>Varidnaviria</taxon>
        <taxon>Bamfordvirae</taxon>
        <taxon>Nucleocytoviricota</taxon>
        <taxon>Megaviricetes</taxon>
        <taxon>Algavirales</taxon>
        <taxon>Phycodnaviridae</taxon>
        <taxon>Chlorovirus</taxon>
        <taxon>Chlorovirus americanus</taxon>
    </lineage>
</organism>
<dbReference type="EMBL" id="DQ491002">
    <property type="protein sequence ID" value="ABT14789.1"/>
    <property type="molecule type" value="Genomic_DNA"/>
</dbReference>
<evidence type="ECO:0000313" key="1">
    <source>
        <dbReference type="EMBL" id="ABT14789.1"/>
    </source>
</evidence>
<gene>
    <name evidence="1" type="primary">b390L</name>
    <name evidence="1" type="ORF">NY2A_b390L</name>
</gene>